<sequence length="81" mass="8908">MPFEKCGGEMRMRVQTLAGGFADQHAPFVIKADDARRETFAQRVSDKPRIALLPDGSEAIGGTEIDADDHPALPLQVCERR</sequence>
<proteinExistence type="predicted"/>
<feature type="region of interest" description="Disordered" evidence="1">
    <location>
        <begin position="61"/>
        <end position="81"/>
    </location>
</feature>
<evidence type="ECO:0000313" key="3">
    <source>
        <dbReference type="Proteomes" id="UP000000260"/>
    </source>
</evidence>
<dbReference type="HOGENOM" id="CLU_2568089_0_0_6"/>
<dbReference type="InterPro" id="IPR019651">
    <property type="entry name" value="Glutamate_DH_NAD-spec"/>
</dbReference>
<name>A7MEC6_CROS8</name>
<dbReference type="KEGG" id="esa:ESA_01366"/>
<accession>A7MEC6</accession>
<dbReference type="Proteomes" id="UP000000260">
    <property type="component" value="Chromosome"/>
</dbReference>
<reference evidence="2 3" key="1">
    <citation type="journal article" date="2010" name="PLoS ONE">
        <title>Genome sequence of Cronobacter sakazakii BAA-894 and comparative genomic hybridization analysis with other Cronobacter species.</title>
        <authorList>
            <person name="Kucerova E."/>
            <person name="Clifton S.W."/>
            <person name="Xia X.Q."/>
            <person name="Long F."/>
            <person name="Porwollik S."/>
            <person name="Fulton L."/>
            <person name="Fronick C."/>
            <person name="Minx P."/>
            <person name="Kyung K."/>
            <person name="Warren W."/>
            <person name="Fulton R."/>
            <person name="Feng D."/>
            <person name="Wollam A."/>
            <person name="Shah N."/>
            <person name="Bhonagiri V."/>
            <person name="Nash W.E."/>
            <person name="Hallsworth-Pepin K."/>
            <person name="Wilson R.K."/>
            <person name="McClelland M."/>
            <person name="Forsythe S.J."/>
        </authorList>
    </citation>
    <scope>NUCLEOTIDE SEQUENCE [LARGE SCALE GENOMIC DNA]</scope>
    <source>
        <strain evidence="2 3">ATCC BAA-894</strain>
    </source>
</reference>
<keyword evidence="3" id="KW-1185">Reference proteome</keyword>
<evidence type="ECO:0000313" key="2">
    <source>
        <dbReference type="EMBL" id="ABU76626.1"/>
    </source>
</evidence>
<evidence type="ECO:0000256" key="1">
    <source>
        <dbReference type="SAM" id="MobiDB-lite"/>
    </source>
</evidence>
<gene>
    <name evidence="2" type="ordered locus">ESA_01366</name>
</gene>
<dbReference type="Pfam" id="PF10712">
    <property type="entry name" value="NAD-GH"/>
    <property type="match status" value="1"/>
</dbReference>
<organism evidence="2 3">
    <name type="scientific">Cronobacter sakazakii (strain ATCC BAA-894)</name>
    <name type="common">Enterobacter sakazakii</name>
    <dbReference type="NCBI Taxonomy" id="290339"/>
    <lineage>
        <taxon>Bacteria</taxon>
        <taxon>Pseudomonadati</taxon>
        <taxon>Pseudomonadota</taxon>
        <taxon>Gammaproteobacteria</taxon>
        <taxon>Enterobacterales</taxon>
        <taxon>Enterobacteriaceae</taxon>
        <taxon>Cronobacter</taxon>
    </lineage>
</organism>
<dbReference type="EMBL" id="CP000783">
    <property type="protein sequence ID" value="ABU76626.1"/>
    <property type="molecule type" value="Genomic_DNA"/>
</dbReference>
<dbReference type="AlphaFoldDB" id="A7MEC6"/>
<protein>
    <submittedName>
        <fullName evidence="2">Uncharacterized protein</fullName>
    </submittedName>
</protein>